<feature type="compositionally biased region" description="Polar residues" evidence="1">
    <location>
        <begin position="46"/>
        <end position="77"/>
    </location>
</feature>
<proteinExistence type="predicted"/>
<sequence>MFLVIKDEVFAVRRFDYKGESYLIHTDNQGKTSVLAKAPSEEDSGSQDNGGSTCAASGQKVSNTRGETTNVLSNTSEQSRHVSYQRGASHAQYQTEPHISSTPLHVNARENAPTTYDQRQTAYGGMRMPRRQLSNQTNAGPRAESSRYIPPKTTVYVLATKGTRAPNTLSRSWSNQQLIVNQDLAARNQTNNDAMNIPQSTAIYKHGSTGRIQMKHNTVSSDRQRYLNKETIDVDRRRGLAESSSVSAATHENRIAQRSELMKYIANQLASREGPAPSATNSSDFMNSASRRHEPGRPGQAYNENAAANEWLNRTASNQ</sequence>
<feature type="compositionally biased region" description="Polar residues" evidence="1">
    <location>
        <begin position="278"/>
        <end position="289"/>
    </location>
</feature>
<protein>
    <submittedName>
        <fullName evidence="2">Uncharacterized protein</fullName>
    </submittedName>
</protein>
<dbReference type="AlphaFoldDB" id="A0A9X0D2J0"/>
<dbReference type="OrthoDB" id="5984155at2759"/>
<feature type="region of interest" description="Disordered" evidence="1">
    <location>
        <begin position="30"/>
        <end position="92"/>
    </location>
</feature>
<evidence type="ECO:0000313" key="2">
    <source>
        <dbReference type="EMBL" id="KAJ7384221.1"/>
    </source>
</evidence>
<comment type="caution">
    <text evidence="2">The sequence shown here is derived from an EMBL/GenBank/DDBJ whole genome shotgun (WGS) entry which is preliminary data.</text>
</comment>
<reference evidence="2" key="1">
    <citation type="submission" date="2023-01" db="EMBL/GenBank/DDBJ databases">
        <title>Genome assembly of the deep-sea coral Lophelia pertusa.</title>
        <authorList>
            <person name="Herrera S."/>
            <person name="Cordes E."/>
        </authorList>
    </citation>
    <scope>NUCLEOTIDE SEQUENCE</scope>
    <source>
        <strain evidence="2">USNM1676648</strain>
        <tissue evidence="2">Polyp</tissue>
    </source>
</reference>
<gene>
    <name evidence="2" type="ORF">OS493_022851</name>
</gene>
<dbReference type="EMBL" id="MU825889">
    <property type="protein sequence ID" value="KAJ7384221.1"/>
    <property type="molecule type" value="Genomic_DNA"/>
</dbReference>
<name>A0A9X0D2J0_9CNID</name>
<feature type="region of interest" description="Disordered" evidence="1">
    <location>
        <begin position="272"/>
        <end position="319"/>
    </location>
</feature>
<dbReference type="Proteomes" id="UP001163046">
    <property type="component" value="Unassembled WGS sequence"/>
</dbReference>
<keyword evidence="3" id="KW-1185">Reference proteome</keyword>
<organism evidence="2 3">
    <name type="scientific">Desmophyllum pertusum</name>
    <dbReference type="NCBI Taxonomy" id="174260"/>
    <lineage>
        <taxon>Eukaryota</taxon>
        <taxon>Metazoa</taxon>
        <taxon>Cnidaria</taxon>
        <taxon>Anthozoa</taxon>
        <taxon>Hexacorallia</taxon>
        <taxon>Scleractinia</taxon>
        <taxon>Caryophylliina</taxon>
        <taxon>Caryophylliidae</taxon>
        <taxon>Desmophyllum</taxon>
    </lineage>
</organism>
<evidence type="ECO:0000313" key="3">
    <source>
        <dbReference type="Proteomes" id="UP001163046"/>
    </source>
</evidence>
<evidence type="ECO:0000256" key="1">
    <source>
        <dbReference type="SAM" id="MobiDB-lite"/>
    </source>
</evidence>
<accession>A0A9X0D2J0</accession>